<organism evidence="2 3">
    <name type="scientific">Moraxella porci DSM 25326</name>
    <dbReference type="NCBI Taxonomy" id="573983"/>
    <lineage>
        <taxon>Bacteria</taxon>
        <taxon>Pseudomonadati</taxon>
        <taxon>Pseudomonadota</taxon>
        <taxon>Gammaproteobacteria</taxon>
        <taxon>Moraxellales</taxon>
        <taxon>Moraxellaceae</taxon>
        <taxon>Moraxella</taxon>
    </lineage>
</organism>
<dbReference type="STRING" id="573983.B0681_08075"/>
<keyword evidence="3" id="KW-1185">Reference proteome</keyword>
<protein>
    <recommendedName>
        <fullName evidence="1">NAD(P)-binding domain-containing protein</fullName>
    </recommendedName>
</protein>
<dbReference type="PANTHER" id="PTHR14097">
    <property type="entry name" value="OXIDOREDUCTASE HTATIP2"/>
    <property type="match status" value="1"/>
</dbReference>
<evidence type="ECO:0000313" key="2">
    <source>
        <dbReference type="EMBL" id="OOS23911.1"/>
    </source>
</evidence>
<dbReference type="EMBL" id="MUYV01000011">
    <property type="protein sequence ID" value="OOS23911.1"/>
    <property type="molecule type" value="Genomic_DNA"/>
</dbReference>
<feature type="domain" description="NAD(P)-binding" evidence="1">
    <location>
        <begin position="7"/>
        <end position="138"/>
    </location>
</feature>
<dbReference type="Gene3D" id="3.40.50.720">
    <property type="entry name" value="NAD(P)-binding Rossmann-like Domain"/>
    <property type="match status" value="1"/>
</dbReference>
<dbReference type="RefSeq" id="WP_078318224.1">
    <property type="nucleotide sequence ID" value="NZ_MUYV01000011.1"/>
</dbReference>
<name>A0A1T0CNZ9_9GAMM</name>
<dbReference type="SUPFAM" id="SSF51735">
    <property type="entry name" value="NAD(P)-binding Rossmann-fold domains"/>
    <property type="match status" value="1"/>
</dbReference>
<dbReference type="InterPro" id="IPR016040">
    <property type="entry name" value="NAD(P)-bd_dom"/>
</dbReference>
<dbReference type="PANTHER" id="PTHR14097:SF7">
    <property type="entry name" value="OXIDOREDUCTASE HTATIP2"/>
    <property type="match status" value="1"/>
</dbReference>
<accession>A0A1T0CNZ9</accession>
<gene>
    <name evidence="2" type="ORF">B0681_08075</name>
</gene>
<dbReference type="Proteomes" id="UP000190683">
    <property type="component" value="Unassembled WGS sequence"/>
</dbReference>
<dbReference type="Pfam" id="PF13460">
    <property type="entry name" value="NAD_binding_10"/>
    <property type="match status" value="1"/>
</dbReference>
<reference evidence="2 3" key="1">
    <citation type="submission" date="2017-02" db="EMBL/GenBank/DDBJ databases">
        <title>Draft genome sequence of Moraxella porci CCUG 54912T type strain.</title>
        <authorList>
            <person name="Salva-Serra F."/>
            <person name="Engstrom-Jakobsson H."/>
            <person name="Thorell K."/>
            <person name="Jaen-Luchoro D."/>
            <person name="Gonzales-Siles L."/>
            <person name="Karlsson R."/>
            <person name="Yazdan S."/>
            <person name="Boulund F."/>
            <person name="Johnning A."/>
            <person name="Engstrand L."/>
            <person name="Kristiansson E."/>
            <person name="Moore E."/>
        </authorList>
    </citation>
    <scope>NUCLEOTIDE SEQUENCE [LARGE SCALE GENOMIC DNA]</scope>
    <source>
        <strain evidence="2 3">CCUG 54912</strain>
    </source>
</reference>
<dbReference type="AlphaFoldDB" id="A0A1T0CNZ9"/>
<evidence type="ECO:0000259" key="1">
    <source>
        <dbReference type="Pfam" id="PF13460"/>
    </source>
</evidence>
<sequence>MHALIIGATGATGLALLSQLLADDSVTQVSIFVRKPVAITHDKLTVHVIDFEHLENYQALIFGDVLFCCLGTTIKAAGSQDVQWRIDHTYQYHFAKLAKEGGIKHLVLVSSAFADAGSRSFYMRLKGQLEQDVMALGFERLSILRPPSLIRPDTDRLSEKISLPILKALGSVAIFKNMRPMAVDALAAAMITSAKAKQAGVEILEPKDIWQLASSSLK</sequence>
<dbReference type="InterPro" id="IPR036291">
    <property type="entry name" value="NAD(P)-bd_dom_sf"/>
</dbReference>
<evidence type="ECO:0000313" key="3">
    <source>
        <dbReference type="Proteomes" id="UP000190683"/>
    </source>
</evidence>
<comment type="caution">
    <text evidence="2">The sequence shown here is derived from an EMBL/GenBank/DDBJ whole genome shotgun (WGS) entry which is preliminary data.</text>
</comment>
<proteinExistence type="predicted"/>